<dbReference type="AlphaFoldDB" id="A7NJN0"/>
<proteinExistence type="predicted"/>
<evidence type="ECO:0000313" key="4">
    <source>
        <dbReference type="EMBL" id="ABU57700.1"/>
    </source>
</evidence>
<feature type="region of interest" description="Disordered" evidence="1">
    <location>
        <begin position="242"/>
        <end position="295"/>
    </location>
</feature>
<feature type="region of interest" description="Disordered" evidence="1">
    <location>
        <begin position="609"/>
        <end position="696"/>
    </location>
</feature>
<dbReference type="SUPFAM" id="SSF53335">
    <property type="entry name" value="S-adenosyl-L-methionine-dependent methyltransferases"/>
    <property type="match status" value="2"/>
</dbReference>
<name>A7NJN0_ROSCS</name>
<feature type="region of interest" description="Disordered" evidence="1">
    <location>
        <begin position="183"/>
        <end position="203"/>
    </location>
</feature>
<dbReference type="eggNOG" id="COG1743">
    <property type="taxonomic scope" value="Bacteria"/>
</dbReference>
<reference evidence="4 5" key="1">
    <citation type="submission" date="2007-08" db="EMBL/GenBank/DDBJ databases">
        <title>Complete sequence of Roseiflexus castenholzii DSM 13941.</title>
        <authorList>
            <consortium name="US DOE Joint Genome Institute"/>
            <person name="Copeland A."/>
            <person name="Lucas S."/>
            <person name="Lapidus A."/>
            <person name="Barry K."/>
            <person name="Glavina del Rio T."/>
            <person name="Dalin E."/>
            <person name="Tice H."/>
            <person name="Pitluck S."/>
            <person name="Thompson L.S."/>
            <person name="Brettin T."/>
            <person name="Bruce D."/>
            <person name="Detter J.C."/>
            <person name="Han C."/>
            <person name="Tapia R."/>
            <person name="Schmutz J."/>
            <person name="Larimer F."/>
            <person name="Land M."/>
            <person name="Hauser L."/>
            <person name="Kyrpides N."/>
            <person name="Mikhailova N."/>
            <person name="Bryant D.A."/>
            <person name="Hanada S."/>
            <person name="Tsukatani Y."/>
            <person name="Richardson P."/>
        </authorList>
    </citation>
    <scope>NUCLEOTIDE SEQUENCE [LARGE SCALE GENOMIC DNA]</scope>
    <source>
        <strain evidence="5">DSM 13941 / HLO8</strain>
    </source>
</reference>
<dbReference type="GO" id="GO:0003676">
    <property type="term" value="F:nucleic acid binding"/>
    <property type="evidence" value="ECO:0007669"/>
    <property type="project" value="InterPro"/>
</dbReference>
<dbReference type="CDD" id="cd01038">
    <property type="entry name" value="Endonuclease_DUF559"/>
    <property type="match status" value="1"/>
</dbReference>
<dbReference type="GO" id="GO:0008168">
    <property type="term" value="F:methyltransferase activity"/>
    <property type="evidence" value="ECO:0007669"/>
    <property type="project" value="InterPro"/>
</dbReference>
<dbReference type="SUPFAM" id="SSF52980">
    <property type="entry name" value="Restriction endonuclease-like"/>
    <property type="match status" value="1"/>
</dbReference>
<gene>
    <name evidence="4" type="ordered locus">Rcas_1608</name>
</gene>
<protein>
    <recommendedName>
        <fullName evidence="6">DUF559 domain-containing protein</fullName>
    </recommendedName>
</protein>
<feature type="domain" description="DUF1156" evidence="3">
    <location>
        <begin position="13"/>
        <end position="64"/>
    </location>
</feature>
<evidence type="ECO:0000313" key="5">
    <source>
        <dbReference type="Proteomes" id="UP000000263"/>
    </source>
</evidence>
<accession>A7NJN0</accession>
<keyword evidence="5" id="KW-1185">Reference proteome</keyword>
<dbReference type="GO" id="GO:0032259">
    <property type="term" value="P:methylation"/>
    <property type="evidence" value="ECO:0007669"/>
    <property type="project" value="InterPro"/>
</dbReference>
<feature type="domain" description="DUF559" evidence="2">
    <location>
        <begin position="318"/>
        <end position="423"/>
    </location>
</feature>
<dbReference type="EMBL" id="CP000804">
    <property type="protein sequence ID" value="ABU57700.1"/>
    <property type="molecule type" value="Genomic_DNA"/>
</dbReference>
<dbReference type="InterPro" id="IPR007569">
    <property type="entry name" value="DUF559"/>
</dbReference>
<dbReference type="PANTHER" id="PTHR38590:SF1">
    <property type="entry name" value="BLL0828 PROTEIN"/>
    <property type="match status" value="1"/>
</dbReference>
<dbReference type="InterPro" id="IPR029063">
    <property type="entry name" value="SAM-dependent_MTases_sf"/>
</dbReference>
<evidence type="ECO:0000256" key="1">
    <source>
        <dbReference type="SAM" id="MobiDB-lite"/>
    </source>
</evidence>
<dbReference type="PROSITE" id="PS00092">
    <property type="entry name" value="N6_MTASE"/>
    <property type="match status" value="1"/>
</dbReference>
<dbReference type="InterPro" id="IPR047216">
    <property type="entry name" value="Endonuclease_DUF559_bact"/>
</dbReference>
<organism evidence="4 5">
    <name type="scientific">Roseiflexus castenholzii (strain DSM 13941 / HLO8)</name>
    <dbReference type="NCBI Taxonomy" id="383372"/>
    <lineage>
        <taxon>Bacteria</taxon>
        <taxon>Bacillati</taxon>
        <taxon>Chloroflexota</taxon>
        <taxon>Chloroflexia</taxon>
        <taxon>Chloroflexales</taxon>
        <taxon>Roseiflexineae</taxon>
        <taxon>Roseiflexaceae</taxon>
        <taxon>Roseiflexus</taxon>
    </lineage>
</organism>
<dbReference type="Pfam" id="PF04480">
    <property type="entry name" value="DUF559"/>
    <property type="match status" value="1"/>
</dbReference>
<dbReference type="InterPro" id="IPR011335">
    <property type="entry name" value="Restrct_endonuc-II-like"/>
</dbReference>
<dbReference type="Gene3D" id="3.40.960.10">
    <property type="entry name" value="VSR Endonuclease"/>
    <property type="match status" value="1"/>
</dbReference>
<dbReference type="InterPro" id="IPR002052">
    <property type="entry name" value="DNA_methylase_N6_adenine_CS"/>
</dbReference>
<evidence type="ECO:0000259" key="2">
    <source>
        <dbReference type="Pfam" id="PF04480"/>
    </source>
</evidence>
<dbReference type="HOGENOM" id="CLU_007795_2_0_0"/>
<dbReference type="KEGG" id="rca:Rcas_1608"/>
<dbReference type="REBASE" id="16050">
    <property type="entry name" value="M.Rca13941ORF1608P"/>
</dbReference>
<dbReference type="Gene3D" id="3.40.50.150">
    <property type="entry name" value="Vaccinia Virus protein VP39"/>
    <property type="match status" value="2"/>
</dbReference>
<dbReference type="InterPro" id="IPR009537">
    <property type="entry name" value="DUF1156"/>
</dbReference>
<dbReference type="PANTHER" id="PTHR38590">
    <property type="entry name" value="BLL0828 PROTEIN"/>
    <property type="match status" value="1"/>
</dbReference>
<evidence type="ECO:0000259" key="3">
    <source>
        <dbReference type="Pfam" id="PF06634"/>
    </source>
</evidence>
<dbReference type="Pfam" id="PF06634">
    <property type="entry name" value="DUF1156"/>
    <property type="match status" value="1"/>
</dbReference>
<dbReference type="Proteomes" id="UP000000263">
    <property type="component" value="Chromosome"/>
</dbReference>
<evidence type="ECO:0008006" key="6">
    <source>
        <dbReference type="Google" id="ProtNLM"/>
    </source>
</evidence>
<dbReference type="RefSeq" id="WP_012120128.1">
    <property type="nucleotide sequence ID" value="NC_009767.1"/>
</dbReference>
<dbReference type="eggNOG" id="COG2852">
    <property type="taxonomic scope" value="Bacteria"/>
</dbReference>
<feature type="region of interest" description="Disordered" evidence="1">
    <location>
        <begin position="430"/>
        <end position="478"/>
    </location>
</feature>
<dbReference type="STRING" id="383372.Rcas_1608"/>
<sequence>MTHPDRRFIEETFPVKEVSQHSAKEKNIRHGHISTLHIWWARRPLAASRATAYAALVPSPEDILDWQKQRNFLVELSKWENSLNPHLLERARHAIYAAHAERLSAELGVPVTAADIESGKYPPPRVLDPFSGGGSYPLEALRLGCEAYANDYNPVAVLILKATLEYPQQYGRPFAGMPEHLWRKKSSRQKAPAGQMAFGWNEPAPADAPPADFNPLLTAVKYWGNWVLKQARKELAAFYTPTPGPSPIEGEGRLAPGPSLIEGEGRLAPTPGPSLIEGEGRLAPTPSPSPIEGEGRLAPIEGEETVRWDVPESLRRKMVEVAREFRKNPTPSEAILWQALRGKQLDGVKFRRQQPIGPFVVDFFAPSHRLIVEVDGPIHESQKTADAERQRLLESLGLRFLRLPASLVEQNLPAALEEVHRALHAYPHPRPLPLHGGGGRYTQPLPHEGGGGRYAQPLPHKGGGGQIPPSPLVGEGGRGVRGECQTPVGYIWARTLPCQNPACGVEIPLMRQFWLAKKGKKEIALRPVTRGPGRPIDFEIVARGAQIRRNEGYQPWPVEDFDPTKGTVKGAVVTCPACGATIDAKTTRRLFQQGKAGQRMVAVVYTPTPVPSPIEGKGSLTPTPGPSPIEGEGSLTPTPGPSPIEGKGSLTPTPGPSPIEGKGSLTPTPGPSPMKGEGRLTPSPFMGEGGRGVRGKSYRLPTAADLAAYRAAEAALQEKREQLRAAWGVEPVPDEPLPPQGTLGFRVQGYGIKTWGNLFNPRQALALLTFADAVRRAHAEMLARGYPDDFARAVATYLSIVFNRLADKNANLVVYNVVGEKIEHVFGRQALPMVWDYVEVNPFTDVGWPNMMDWVIRIIDHLGQIPNPQSSIVNCQSSVTHASATRLPYPDGFFDAVLTDPPYYDNVPYSYLSDFFYVWLKRTVGPLYPDLFSTPLTPKAGEIVAYSHGEGGLEAGMRFFEEQLALAFREIQRVLKPGGVAVIVYAHKSTAGWETVINALLDSGLVVGAAWPLNTEMQSRLRASDSAALASSIYIVARKAERRGVGFYPQVRRELETHLNAKLQRLWEEGIGGADFFIAAIGSGIEVFGQYEQVMDMEGNLIRAERLLDEVRTLATDYAVHQILHNGFAAEVSECTRLYVLWRWNYGEARVPFDEARKLAQSCGLDLSEEWSRRGSFVKKEQEFVRLLGPHQREMEHLAAGRELIDVLHHALRLWEKSDRSALVQRLSESGFGQSEAFYRVAQAVSESLPIESREKKLLDGLLTGRERLREEVRQARLL</sequence>